<dbReference type="EMBL" id="QKKF02027198">
    <property type="protein sequence ID" value="RZF35930.1"/>
    <property type="molecule type" value="Genomic_DNA"/>
</dbReference>
<feature type="coiled-coil region" evidence="8">
    <location>
        <begin position="218"/>
        <end position="280"/>
    </location>
</feature>
<comment type="subcellular location">
    <subcellularLocation>
        <location evidence="1">Late endosome membrane</location>
        <topology evidence="1">Peripheral membrane protein</topology>
    </subcellularLocation>
</comment>
<evidence type="ECO:0000259" key="10">
    <source>
        <dbReference type="PROSITE" id="PS51314"/>
    </source>
</evidence>
<dbReference type="Proteomes" id="UP000291343">
    <property type="component" value="Unassembled WGS sequence"/>
</dbReference>
<evidence type="ECO:0000256" key="9">
    <source>
        <dbReference type="SAM" id="MobiDB-lite"/>
    </source>
</evidence>
<comment type="caution">
    <text evidence="11">The sequence shown here is derived from an EMBL/GenBank/DDBJ whole genome shotgun (WGS) entry which is preliminary data.</text>
</comment>
<comment type="similarity">
    <text evidence="2">Belongs to the VPS37 family.</text>
</comment>
<organism evidence="11 12">
    <name type="scientific">Laodelphax striatellus</name>
    <name type="common">Small brown planthopper</name>
    <name type="synonym">Delphax striatella</name>
    <dbReference type="NCBI Taxonomy" id="195883"/>
    <lineage>
        <taxon>Eukaryota</taxon>
        <taxon>Metazoa</taxon>
        <taxon>Ecdysozoa</taxon>
        <taxon>Arthropoda</taxon>
        <taxon>Hexapoda</taxon>
        <taxon>Insecta</taxon>
        <taxon>Pterygota</taxon>
        <taxon>Neoptera</taxon>
        <taxon>Paraneoptera</taxon>
        <taxon>Hemiptera</taxon>
        <taxon>Auchenorrhyncha</taxon>
        <taxon>Fulgoroidea</taxon>
        <taxon>Delphacidae</taxon>
        <taxon>Criomorphinae</taxon>
        <taxon>Laodelphax</taxon>
    </lineage>
</organism>
<keyword evidence="8" id="KW-0175">Coiled coil</keyword>
<keyword evidence="3 7" id="KW-0813">Transport</keyword>
<evidence type="ECO:0000313" key="12">
    <source>
        <dbReference type="Proteomes" id="UP000291343"/>
    </source>
</evidence>
<dbReference type="CDD" id="cd11685">
    <property type="entry name" value="UEV_TSG101-like"/>
    <property type="match status" value="1"/>
</dbReference>
<dbReference type="PANTHER" id="PTHR13678">
    <property type="entry name" value="VACUOLAR PROTEIN SORTING-ASSOCIATED PROTEIN 37"/>
    <property type="match status" value="1"/>
</dbReference>
<evidence type="ECO:0000256" key="7">
    <source>
        <dbReference type="PROSITE-ProRule" id="PRU00646"/>
    </source>
</evidence>
<evidence type="ECO:0000256" key="3">
    <source>
        <dbReference type="ARBA" id="ARBA00022448"/>
    </source>
</evidence>
<evidence type="ECO:0000256" key="4">
    <source>
        <dbReference type="ARBA" id="ARBA00022753"/>
    </source>
</evidence>
<protein>
    <recommendedName>
        <fullName evidence="10">VPS37 C-terminal domain-containing protein</fullName>
    </recommendedName>
</protein>
<dbReference type="GO" id="GO:0000813">
    <property type="term" value="C:ESCRT I complex"/>
    <property type="evidence" value="ECO:0007669"/>
    <property type="project" value="TreeGrafter"/>
</dbReference>
<gene>
    <name evidence="11" type="ORF">LSTR_LSTR008500</name>
</gene>
<dbReference type="InterPro" id="IPR009851">
    <property type="entry name" value="Mod_r"/>
</dbReference>
<dbReference type="GO" id="GO:0006623">
    <property type="term" value="P:protein targeting to vacuole"/>
    <property type="evidence" value="ECO:0007669"/>
    <property type="project" value="TreeGrafter"/>
</dbReference>
<dbReference type="STRING" id="195883.A0A482WSD0"/>
<evidence type="ECO:0000256" key="1">
    <source>
        <dbReference type="ARBA" id="ARBA00004633"/>
    </source>
</evidence>
<reference evidence="11 12" key="1">
    <citation type="journal article" date="2017" name="Gigascience">
        <title>Genome sequence of the small brown planthopper, Laodelphax striatellus.</title>
        <authorList>
            <person name="Zhu J."/>
            <person name="Jiang F."/>
            <person name="Wang X."/>
            <person name="Yang P."/>
            <person name="Bao Y."/>
            <person name="Zhao W."/>
            <person name="Wang W."/>
            <person name="Lu H."/>
            <person name="Wang Q."/>
            <person name="Cui N."/>
            <person name="Li J."/>
            <person name="Chen X."/>
            <person name="Luo L."/>
            <person name="Yu J."/>
            <person name="Kang L."/>
            <person name="Cui F."/>
        </authorList>
    </citation>
    <scope>NUCLEOTIDE SEQUENCE [LARGE SCALE GENOMIC DNA]</scope>
    <source>
        <strain evidence="11">Lst14</strain>
    </source>
</reference>
<sequence>MLNRSNIFLKTDNFSVERKKQIDTLKIFNANVSEVQEDVEYNIEFISGGKTLALNVKLSPEFPLEKPVLQVVPTVVHNWVTESGLVTSAPGLLNFTRYSDLGRVVHAIIREFELRPPQFLSEEQSTSSTAHQNSISRDGGQSVGGPPLSPNNFSYSTTPPSSYWDYAHPQGSNATQSNSAPVQSTIFPELNSMSIDELKRLYSNIDRIDEFLESTQPVRDLDRTKDDLITKIEEVSKDNLSKEPVLDKLREEILERQDVFSNLKSQFEVLNAEYQKLADRFSPESICESLQAAVIKSDEKSEAVAEMFLEGEMDVDAFLVAYENSRTISHCRKTKEEKLSHQLSELKRASY</sequence>
<name>A0A482WSD0_LAOST</name>
<keyword evidence="5 7" id="KW-0653">Protein transport</keyword>
<keyword evidence="4" id="KW-0967">Endosome</keyword>
<dbReference type="GO" id="GO:0006612">
    <property type="term" value="P:protein targeting to membrane"/>
    <property type="evidence" value="ECO:0007669"/>
    <property type="project" value="TreeGrafter"/>
</dbReference>
<accession>A0A482WSD0</accession>
<feature type="domain" description="VPS37 C-terminal" evidence="10">
    <location>
        <begin position="264"/>
        <end position="351"/>
    </location>
</feature>
<keyword evidence="12" id="KW-1185">Reference proteome</keyword>
<dbReference type="PROSITE" id="PS51314">
    <property type="entry name" value="VPS37_C"/>
    <property type="match status" value="1"/>
</dbReference>
<dbReference type="GO" id="GO:0031902">
    <property type="term" value="C:late endosome membrane"/>
    <property type="evidence" value="ECO:0007669"/>
    <property type="project" value="UniProtKB-SubCell"/>
</dbReference>
<dbReference type="InParanoid" id="A0A482WSD0"/>
<evidence type="ECO:0000256" key="6">
    <source>
        <dbReference type="ARBA" id="ARBA00025010"/>
    </source>
</evidence>
<evidence type="ECO:0000256" key="2">
    <source>
        <dbReference type="ARBA" id="ARBA00007617"/>
    </source>
</evidence>
<evidence type="ECO:0000256" key="8">
    <source>
        <dbReference type="SAM" id="Coils"/>
    </source>
</evidence>
<dbReference type="InterPro" id="IPR037202">
    <property type="entry name" value="ESCRT_assembly_dom"/>
</dbReference>
<dbReference type="SMR" id="A0A482WSD0"/>
<dbReference type="GO" id="GO:0043162">
    <property type="term" value="P:ubiquitin-dependent protein catabolic process via the multivesicular body sorting pathway"/>
    <property type="evidence" value="ECO:0007669"/>
    <property type="project" value="TreeGrafter"/>
</dbReference>
<dbReference type="OrthoDB" id="10260857at2759"/>
<dbReference type="Gene3D" id="1.10.287.660">
    <property type="entry name" value="Helix hairpin bin"/>
    <property type="match status" value="1"/>
</dbReference>
<dbReference type="Pfam" id="PF07200">
    <property type="entry name" value="Mod_r"/>
    <property type="match status" value="1"/>
</dbReference>
<dbReference type="PANTHER" id="PTHR13678:SF25">
    <property type="entry name" value="EG:115C2.5 PROTEIN"/>
    <property type="match status" value="1"/>
</dbReference>
<proteinExistence type="inferred from homology"/>
<dbReference type="InterPro" id="IPR029012">
    <property type="entry name" value="Helix_hairpin_bin_sf"/>
</dbReference>
<dbReference type="AlphaFoldDB" id="A0A482WSD0"/>
<evidence type="ECO:0000256" key="5">
    <source>
        <dbReference type="ARBA" id="ARBA00022927"/>
    </source>
</evidence>
<feature type="compositionally biased region" description="Polar residues" evidence="9">
    <location>
        <begin position="121"/>
        <end position="136"/>
    </location>
</feature>
<evidence type="ECO:0000313" key="11">
    <source>
        <dbReference type="EMBL" id="RZF35930.1"/>
    </source>
</evidence>
<comment type="function">
    <text evidence="6">Component of the ESCRT-I complex, a regulator of vesicular trafficking process. Required for the sorting of endocytic ubiquitinated cargos into multivesicular bodies. May be involved in cell growth and differentiation.</text>
</comment>
<dbReference type="SUPFAM" id="SSF140111">
    <property type="entry name" value="Endosomal sorting complex assembly domain"/>
    <property type="match status" value="1"/>
</dbReference>
<feature type="region of interest" description="Disordered" evidence="9">
    <location>
        <begin position="120"/>
        <end position="155"/>
    </location>
</feature>